<protein>
    <submittedName>
        <fullName evidence="2">Uncharacterized protein</fullName>
    </submittedName>
</protein>
<accession>A0A0F9F1Z5</accession>
<sequence>MSAVLLIAGGLLKARGHLEEGKIAKAQGQLERNIAIRNQQALERQAKVEQEVAAIEERRIARREKIFLSRQIAVAGKSGIGLAGATMSVLADAASQFSMDKNLALRSGLLKSRALRERGRIIRAQGQWAYTLGKRAKRASYFKAAASILGGVAASGIGPSSGRVSGPTQIGTPSPSIYNRPRYA</sequence>
<dbReference type="EMBL" id="LAZR01022876">
    <property type="protein sequence ID" value="KKL80359.1"/>
    <property type="molecule type" value="Genomic_DNA"/>
</dbReference>
<dbReference type="AlphaFoldDB" id="A0A0F9F1Z5"/>
<feature type="region of interest" description="Disordered" evidence="1">
    <location>
        <begin position="160"/>
        <end position="184"/>
    </location>
</feature>
<reference evidence="2" key="1">
    <citation type="journal article" date="2015" name="Nature">
        <title>Complex archaea that bridge the gap between prokaryotes and eukaryotes.</title>
        <authorList>
            <person name="Spang A."/>
            <person name="Saw J.H."/>
            <person name="Jorgensen S.L."/>
            <person name="Zaremba-Niedzwiedzka K."/>
            <person name="Martijn J."/>
            <person name="Lind A.E."/>
            <person name="van Eijk R."/>
            <person name="Schleper C."/>
            <person name="Guy L."/>
            <person name="Ettema T.J."/>
        </authorList>
    </citation>
    <scope>NUCLEOTIDE SEQUENCE</scope>
</reference>
<organism evidence="2">
    <name type="scientific">marine sediment metagenome</name>
    <dbReference type="NCBI Taxonomy" id="412755"/>
    <lineage>
        <taxon>unclassified sequences</taxon>
        <taxon>metagenomes</taxon>
        <taxon>ecological metagenomes</taxon>
    </lineage>
</organism>
<evidence type="ECO:0000313" key="2">
    <source>
        <dbReference type="EMBL" id="KKL80359.1"/>
    </source>
</evidence>
<evidence type="ECO:0000256" key="1">
    <source>
        <dbReference type="SAM" id="MobiDB-lite"/>
    </source>
</evidence>
<feature type="compositionally biased region" description="Polar residues" evidence="1">
    <location>
        <begin position="162"/>
        <end position="177"/>
    </location>
</feature>
<proteinExistence type="predicted"/>
<gene>
    <name evidence="2" type="ORF">LCGC14_2005540</name>
</gene>
<name>A0A0F9F1Z5_9ZZZZ</name>
<comment type="caution">
    <text evidence="2">The sequence shown here is derived from an EMBL/GenBank/DDBJ whole genome shotgun (WGS) entry which is preliminary data.</text>
</comment>